<dbReference type="InterPro" id="IPR045034">
    <property type="entry name" value="O-acyltransferase_WSD1-like"/>
</dbReference>
<dbReference type="UniPathway" id="UPA00282"/>
<evidence type="ECO:0000256" key="6">
    <source>
        <dbReference type="ARBA" id="ARBA00048109"/>
    </source>
</evidence>
<organism evidence="8">
    <name type="scientific">hydrothermal vent metagenome</name>
    <dbReference type="NCBI Taxonomy" id="652676"/>
    <lineage>
        <taxon>unclassified sequences</taxon>
        <taxon>metagenomes</taxon>
        <taxon>ecological metagenomes</taxon>
    </lineage>
</organism>
<evidence type="ECO:0000256" key="2">
    <source>
        <dbReference type="ARBA" id="ARBA00005189"/>
    </source>
</evidence>
<name>A0A3B0VW18_9ZZZZ</name>
<protein>
    <recommendedName>
        <fullName evidence="3">diacylglycerol O-acyltransferase</fullName>
        <ecNumber evidence="3">2.3.1.20</ecNumber>
    </recommendedName>
</protein>
<dbReference type="PANTHER" id="PTHR31650">
    <property type="entry name" value="O-ACYLTRANSFERASE (WSD1-LIKE) FAMILY PROTEIN"/>
    <property type="match status" value="1"/>
</dbReference>
<dbReference type="Gene3D" id="3.30.559.10">
    <property type="entry name" value="Chloramphenicol acetyltransferase-like domain"/>
    <property type="match status" value="1"/>
</dbReference>
<feature type="non-terminal residue" evidence="8">
    <location>
        <position position="230"/>
    </location>
</feature>
<comment type="pathway">
    <text evidence="1">Glycerolipid metabolism; triacylglycerol biosynthesis.</text>
</comment>
<proteinExistence type="predicted"/>
<evidence type="ECO:0000256" key="4">
    <source>
        <dbReference type="ARBA" id="ARBA00022679"/>
    </source>
</evidence>
<comment type="catalytic activity">
    <reaction evidence="6">
        <text>an acyl-CoA + a 1,2-diacyl-sn-glycerol = a triacyl-sn-glycerol + CoA</text>
        <dbReference type="Rhea" id="RHEA:10868"/>
        <dbReference type="ChEBI" id="CHEBI:17815"/>
        <dbReference type="ChEBI" id="CHEBI:57287"/>
        <dbReference type="ChEBI" id="CHEBI:58342"/>
        <dbReference type="ChEBI" id="CHEBI:64615"/>
        <dbReference type="EC" id="2.3.1.20"/>
    </reaction>
</comment>
<accession>A0A3B0VW18</accession>
<dbReference type="GO" id="GO:0019432">
    <property type="term" value="P:triglyceride biosynthetic process"/>
    <property type="evidence" value="ECO:0007669"/>
    <property type="project" value="UniProtKB-UniPathway"/>
</dbReference>
<comment type="pathway">
    <text evidence="2">Lipid metabolism.</text>
</comment>
<sequence>MSKTQPLTAVDAAWLRMEDPTNLMMVSGIITFKEMIDFDHLKAVVQHRLLAFDRFRMRVMSSRMPFGQSYWETDATFDLNAHVHRIALPSPGNKAALQEMSSDLMSTPLDFSKPLWQMHLIENYEGGCAIMTRLHHCIADGMALVFVLLSLTDMIPGVPPPTGDGQMDETADKKEGLSNALNALVQQGAKTVGAMWQTSGKVASEGLEALINPAHAMELALKGTDTAVAA</sequence>
<dbReference type="InterPro" id="IPR004255">
    <property type="entry name" value="O-acyltransferase_WSD1_N"/>
</dbReference>
<evidence type="ECO:0000313" key="8">
    <source>
        <dbReference type="EMBL" id="VAW42637.1"/>
    </source>
</evidence>
<keyword evidence="4 8" id="KW-0808">Transferase</keyword>
<dbReference type="PANTHER" id="PTHR31650:SF1">
    <property type="entry name" value="WAX ESTER SYNTHASE_DIACYLGLYCEROL ACYLTRANSFERASE 4-RELATED"/>
    <property type="match status" value="1"/>
</dbReference>
<evidence type="ECO:0000256" key="5">
    <source>
        <dbReference type="ARBA" id="ARBA00023315"/>
    </source>
</evidence>
<feature type="domain" description="O-acyltransferase WSD1-like N-terminal" evidence="7">
    <location>
        <begin position="7"/>
        <end position="207"/>
    </location>
</feature>
<dbReference type="SUPFAM" id="SSF52777">
    <property type="entry name" value="CoA-dependent acyltransferases"/>
    <property type="match status" value="1"/>
</dbReference>
<dbReference type="EC" id="2.3.1.20" evidence="3"/>
<dbReference type="GO" id="GO:0004144">
    <property type="term" value="F:diacylglycerol O-acyltransferase activity"/>
    <property type="evidence" value="ECO:0007669"/>
    <property type="project" value="UniProtKB-EC"/>
</dbReference>
<gene>
    <name evidence="8" type="ORF">MNBD_CHLOROFLEXI01-5285</name>
</gene>
<keyword evidence="5 8" id="KW-0012">Acyltransferase</keyword>
<dbReference type="InterPro" id="IPR023213">
    <property type="entry name" value="CAT-like_dom_sf"/>
</dbReference>
<dbReference type="AlphaFoldDB" id="A0A3B0VW18"/>
<evidence type="ECO:0000256" key="1">
    <source>
        <dbReference type="ARBA" id="ARBA00004771"/>
    </source>
</evidence>
<reference evidence="8" key="1">
    <citation type="submission" date="2018-06" db="EMBL/GenBank/DDBJ databases">
        <authorList>
            <person name="Zhirakovskaya E."/>
        </authorList>
    </citation>
    <scope>NUCLEOTIDE SEQUENCE</scope>
</reference>
<dbReference type="GO" id="GO:0005886">
    <property type="term" value="C:plasma membrane"/>
    <property type="evidence" value="ECO:0007669"/>
    <property type="project" value="TreeGrafter"/>
</dbReference>
<dbReference type="EMBL" id="UOEU01000934">
    <property type="protein sequence ID" value="VAW42637.1"/>
    <property type="molecule type" value="Genomic_DNA"/>
</dbReference>
<evidence type="ECO:0000256" key="3">
    <source>
        <dbReference type="ARBA" id="ARBA00013244"/>
    </source>
</evidence>
<dbReference type="Pfam" id="PF03007">
    <property type="entry name" value="WS_DGAT_cat"/>
    <property type="match status" value="1"/>
</dbReference>
<evidence type="ECO:0000259" key="7">
    <source>
        <dbReference type="Pfam" id="PF03007"/>
    </source>
</evidence>